<protein>
    <submittedName>
        <fullName evidence="4">Magnesium transporter</fullName>
    </submittedName>
</protein>
<sequence>MKEIIKFHEDRPESSVDANEERIILGALSYSDKIAADIMTPRSVLFSLEVNATLDDATLSEIKTNGFTRIPVYRDQLDNIIGLLYAKDLIAIEPGAKVSYVYRQNKILIIPGTKKLGTLMNDLLQSRNHLAIVYDEYGMLVGIVTLEDIVEEIMKVEIVDEADNVVDLRLEANKRAQKYLHKQIS</sequence>
<reference evidence="4 5" key="1">
    <citation type="submission" date="2015-02" db="EMBL/GenBank/DDBJ databases">
        <title>Single-cell genomics of uncultivated deep-branching MTB reveals a conserved set of magnetosome genes.</title>
        <authorList>
            <person name="Kolinko S."/>
            <person name="Richter M."/>
            <person name="Glockner F.O."/>
            <person name="Brachmann A."/>
            <person name="Schuler D."/>
        </authorList>
    </citation>
    <scope>NUCLEOTIDE SEQUENCE [LARGE SCALE GENOMIC DNA]</scope>
    <source>
        <strain evidence="4">TM-1</strain>
    </source>
</reference>
<keyword evidence="5" id="KW-1185">Reference proteome</keyword>
<dbReference type="GO" id="GO:0010960">
    <property type="term" value="P:magnesium ion homeostasis"/>
    <property type="evidence" value="ECO:0007669"/>
    <property type="project" value="InterPro"/>
</dbReference>
<proteinExistence type="predicted"/>
<dbReference type="Gene3D" id="3.10.580.10">
    <property type="entry name" value="CBS-domain"/>
    <property type="match status" value="1"/>
</dbReference>
<accession>A0A0F3H018</accession>
<feature type="domain" description="CBS" evidence="3">
    <location>
        <begin position="102"/>
        <end position="161"/>
    </location>
</feature>
<dbReference type="SUPFAM" id="SSF54631">
    <property type="entry name" value="CBS-domain pair"/>
    <property type="match status" value="1"/>
</dbReference>
<dbReference type="InterPro" id="IPR045095">
    <property type="entry name" value="ACDP"/>
</dbReference>
<dbReference type="InterPro" id="IPR046342">
    <property type="entry name" value="CBS_dom_sf"/>
</dbReference>
<dbReference type="InterPro" id="IPR044751">
    <property type="entry name" value="Ion_transp-like_CBS"/>
</dbReference>
<dbReference type="AlphaFoldDB" id="A0A0F3H018"/>
<evidence type="ECO:0000256" key="2">
    <source>
        <dbReference type="PROSITE-ProRule" id="PRU00703"/>
    </source>
</evidence>
<dbReference type="Proteomes" id="UP000033423">
    <property type="component" value="Unassembled WGS sequence"/>
</dbReference>
<comment type="caution">
    <text evidence="4">The sequence shown here is derived from an EMBL/GenBank/DDBJ whole genome shotgun (WGS) entry which is preliminary data.</text>
</comment>
<organism evidence="4 5">
    <name type="scientific">Candidatus Magnetobacterium bavaricum</name>
    <dbReference type="NCBI Taxonomy" id="29290"/>
    <lineage>
        <taxon>Bacteria</taxon>
        <taxon>Pseudomonadati</taxon>
        <taxon>Nitrospirota</taxon>
        <taxon>Thermodesulfovibrionia</taxon>
        <taxon>Thermodesulfovibrionales</taxon>
        <taxon>Candidatus Magnetobacteriaceae</taxon>
        <taxon>Candidatus Magnetobacterium</taxon>
    </lineage>
</organism>
<dbReference type="CDD" id="cd04590">
    <property type="entry name" value="CBS_pair_CorC_HlyC_assoc"/>
    <property type="match status" value="1"/>
</dbReference>
<dbReference type="PANTHER" id="PTHR12064">
    <property type="entry name" value="METAL TRANSPORTER CNNM"/>
    <property type="match status" value="1"/>
</dbReference>
<keyword evidence="1" id="KW-0677">Repeat</keyword>
<evidence type="ECO:0000313" key="5">
    <source>
        <dbReference type="Proteomes" id="UP000033423"/>
    </source>
</evidence>
<dbReference type="InterPro" id="IPR000644">
    <property type="entry name" value="CBS_dom"/>
</dbReference>
<evidence type="ECO:0000313" key="4">
    <source>
        <dbReference type="EMBL" id="KJU87437.1"/>
    </source>
</evidence>
<gene>
    <name evidence="4" type="ORF">MBAV_000368</name>
</gene>
<evidence type="ECO:0000259" key="3">
    <source>
        <dbReference type="PROSITE" id="PS51371"/>
    </source>
</evidence>
<dbReference type="PANTHER" id="PTHR12064:SF94">
    <property type="entry name" value="UNEXTENDED PROTEIN"/>
    <property type="match status" value="1"/>
</dbReference>
<keyword evidence="2" id="KW-0129">CBS domain</keyword>
<dbReference type="Pfam" id="PF00571">
    <property type="entry name" value="CBS"/>
    <property type="match status" value="2"/>
</dbReference>
<dbReference type="EMBL" id="LACI01000168">
    <property type="protein sequence ID" value="KJU87437.1"/>
    <property type="molecule type" value="Genomic_DNA"/>
</dbReference>
<name>A0A0F3H018_9BACT</name>
<evidence type="ECO:0000256" key="1">
    <source>
        <dbReference type="ARBA" id="ARBA00022737"/>
    </source>
</evidence>
<dbReference type="PROSITE" id="PS51371">
    <property type="entry name" value="CBS"/>
    <property type="match status" value="1"/>
</dbReference>